<feature type="zinc finger region" description="C3H1-type" evidence="1">
    <location>
        <begin position="74"/>
        <end position="100"/>
    </location>
</feature>
<dbReference type="Gene3D" id="4.10.1000.10">
    <property type="entry name" value="Zinc finger, CCCH-type"/>
    <property type="match status" value="1"/>
</dbReference>
<evidence type="ECO:0000259" key="2">
    <source>
        <dbReference type="PROSITE" id="PS50103"/>
    </source>
</evidence>
<comment type="caution">
    <text evidence="3">The sequence shown here is derived from an EMBL/GenBank/DDBJ whole genome shotgun (WGS) entry which is preliminary data.</text>
</comment>
<dbReference type="EMBL" id="JARKIF010000010">
    <property type="protein sequence ID" value="KAJ7628540.1"/>
    <property type="molecule type" value="Genomic_DNA"/>
</dbReference>
<keyword evidence="4" id="KW-1185">Reference proteome</keyword>
<keyword evidence="1" id="KW-0479">Metal-binding</keyword>
<evidence type="ECO:0000313" key="3">
    <source>
        <dbReference type="EMBL" id="KAJ7628540.1"/>
    </source>
</evidence>
<dbReference type="AlphaFoldDB" id="A0AAD7BRD0"/>
<feature type="domain" description="C3H1-type" evidence="2">
    <location>
        <begin position="43"/>
        <end position="72"/>
    </location>
</feature>
<keyword evidence="1" id="KW-0863">Zinc-finger</keyword>
<dbReference type="Proteomes" id="UP001221142">
    <property type="component" value="Unassembled WGS sequence"/>
</dbReference>
<reference evidence="3" key="1">
    <citation type="submission" date="2023-03" db="EMBL/GenBank/DDBJ databases">
        <title>Massive genome expansion in bonnet fungi (Mycena s.s.) driven by repeated elements and novel gene families across ecological guilds.</title>
        <authorList>
            <consortium name="Lawrence Berkeley National Laboratory"/>
            <person name="Harder C.B."/>
            <person name="Miyauchi S."/>
            <person name="Viragh M."/>
            <person name="Kuo A."/>
            <person name="Thoen E."/>
            <person name="Andreopoulos B."/>
            <person name="Lu D."/>
            <person name="Skrede I."/>
            <person name="Drula E."/>
            <person name="Henrissat B."/>
            <person name="Morin E."/>
            <person name="Kohler A."/>
            <person name="Barry K."/>
            <person name="LaButti K."/>
            <person name="Morin E."/>
            <person name="Salamov A."/>
            <person name="Lipzen A."/>
            <person name="Mereny Z."/>
            <person name="Hegedus B."/>
            <person name="Baldrian P."/>
            <person name="Stursova M."/>
            <person name="Weitz H."/>
            <person name="Taylor A."/>
            <person name="Grigoriev I.V."/>
            <person name="Nagy L.G."/>
            <person name="Martin F."/>
            <person name="Kauserud H."/>
        </authorList>
    </citation>
    <scope>NUCLEOTIDE SEQUENCE</scope>
    <source>
        <strain evidence="3">9284</strain>
    </source>
</reference>
<protein>
    <recommendedName>
        <fullName evidence="2">C3H1-type domain-containing protein</fullName>
    </recommendedName>
</protein>
<keyword evidence="1" id="KW-0862">Zinc</keyword>
<dbReference type="PROSITE" id="PS50103">
    <property type="entry name" value="ZF_C3H1"/>
    <property type="match status" value="2"/>
</dbReference>
<dbReference type="InterPro" id="IPR000571">
    <property type="entry name" value="Znf_CCCH"/>
</dbReference>
<evidence type="ECO:0000256" key="1">
    <source>
        <dbReference type="PROSITE-ProRule" id="PRU00723"/>
    </source>
</evidence>
<name>A0AAD7BRD0_9AGAR</name>
<feature type="domain" description="C3H1-type" evidence="2">
    <location>
        <begin position="74"/>
        <end position="100"/>
    </location>
</feature>
<gene>
    <name evidence="3" type="ORF">FB45DRAFT_40036</name>
</gene>
<accession>A0AAD7BRD0</accession>
<evidence type="ECO:0000313" key="4">
    <source>
        <dbReference type="Proteomes" id="UP001221142"/>
    </source>
</evidence>
<feature type="zinc finger region" description="C3H1-type" evidence="1">
    <location>
        <begin position="43"/>
        <end position="72"/>
    </location>
</feature>
<sequence>MQAVTCPFGCPFCKAHEPTPQRVNPTETHIPFGGSDPNRQWQLSKTTACRNFLKYRGWYPNGDKCTFIHDLSLPSATRHCWQYVASFCSDNRCRFFHPQDCIPCEFFLATHVEI</sequence>
<proteinExistence type="predicted"/>
<dbReference type="GO" id="GO:0008270">
    <property type="term" value="F:zinc ion binding"/>
    <property type="evidence" value="ECO:0007669"/>
    <property type="project" value="UniProtKB-KW"/>
</dbReference>
<organism evidence="3 4">
    <name type="scientific">Roridomyces roridus</name>
    <dbReference type="NCBI Taxonomy" id="1738132"/>
    <lineage>
        <taxon>Eukaryota</taxon>
        <taxon>Fungi</taxon>
        <taxon>Dikarya</taxon>
        <taxon>Basidiomycota</taxon>
        <taxon>Agaricomycotina</taxon>
        <taxon>Agaricomycetes</taxon>
        <taxon>Agaricomycetidae</taxon>
        <taxon>Agaricales</taxon>
        <taxon>Marasmiineae</taxon>
        <taxon>Mycenaceae</taxon>
        <taxon>Roridomyces</taxon>
    </lineage>
</organism>